<name>A0ABU1LZJ3_9BURK</name>
<reference evidence="1 2" key="1">
    <citation type="submission" date="2023-07" db="EMBL/GenBank/DDBJ databases">
        <title>Sorghum-associated microbial communities from plants grown in Nebraska, USA.</title>
        <authorList>
            <person name="Schachtman D."/>
        </authorList>
    </citation>
    <scope>NUCLEOTIDE SEQUENCE [LARGE SCALE GENOMIC DNA]</scope>
    <source>
        <strain evidence="1 2">DS1316</strain>
    </source>
</reference>
<organism evidence="1 2">
    <name type="scientific">Paraburkholderia terricola</name>
    <dbReference type="NCBI Taxonomy" id="169427"/>
    <lineage>
        <taxon>Bacteria</taxon>
        <taxon>Pseudomonadati</taxon>
        <taxon>Pseudomonadota</taxon>
        <taxon>Betaproteobacteria</taxon>
        <taxon>Burkholderiales</taxon>
        <taxon>Burkholderiaceae</taxon>
        <taxon>Paraburkholderia</taxon>
    </lineage>
</organism>
<sequence>MKTHLKFRIGDRWVCVEDGKGYASEHPDHVTFAVREAKPDGKPGSRIDANLSVPRRELLAIALSMLELADRMTPETTWMNSETVGCAGQPMPLHFGDDHARMTERVTGDRPLNFARNAYAKFERLRARMPILRAAQSVLEHCDDETAAGLYVLIAAADQTGGLPAKPIVGFDAAEFVVNSDAPTH</sequence>
<keyword evidence="2" id="KW-1185">Reference proteome</keyword>
<gene>
    <name evidence="1" type="ORF">J2804_005617</name>
</gene>
<dbReference type="RefSeq" id="WP_310125935.1">
    <property type="nucleotide sequence ID" value="NZ_JAVDRP010000016.1"/>
</dbReference>
<evidence type="ECO:0000313" key="1">
    <source>
        <dbReference type="EMBL" id="MDR6412182.1"/>
    </source>
</evidence>
<dbReference type="Proteomes" id="UP001264340">
    <property type="component" value="Unassembled WGS sequence"/>
</dbReference>
<evidence type="ECO:0000313" key="2">
    <source>
        <dbReference type="Proteomes" id="UP001264340"/>
    </source>
</evidence>
<proteinExistence type="predicted"/>
<comment type="caution">
    <text evidence="1">The sequence shown here is derived from an EMBL/GenBank/DDBJ whole genome shotgun (WGS) entry which is preliminary data.</text>
</comment>
<protein>
    <submittedName>
        <fullName evidence="1">Uncharacterized protein</fullName>
    </submittedName>
</protein>
<dbReference type="EMBL" id="JAVDRP010000016">
    <property type="protein sequence ID" value="MDR6412182.1"/>
    <property type="molecule type" value="Genomic_DNA"/>
</dbReference>
<accession>A0ABU1LZJ3</accession>